<name>A0AAV2EUD5_9ROSI</name>
<dbReference type="AlphaFoldDB" id="A0AAV2EUD5"/>
<dbReference type="EMBL" id="OZ034818">
    <property type="protein sequence ID" value="CAL1389546.1"/>
    <property type="molecule type" value="Genomic_DNA"/>
</dbReference>
<dbReference type="Proteomes" id="UP001497516">
    <property type="component" value="Chromosome 5"/>
</dbReference>
<accession>A0AAV2EUD5</accession>
<evidence type="ECO:0000313" key="1">
    <source>
        <dbReference type="EMBL" id="CAL1389546.1"/>
    </source>
</evidence>
<reference evidence="1 2" key="1">
    <citation type="submission" date="2024-04" db="EMBL/GenBank/DDBJ databases">
        <authorList>
            <person name="Fracassetti M."/>
        </authorList>
    </citation>
    <scope>NUCLEOTIDE SEQUENCE [LARGE SCALE GENOMIC DNA]</scope>
</reference>
<keyword evidence="2" id="KW-1185">Reference proteome</keyword>
<sequence>MAFAQCGGGWRRQEMAGGAAQRVEAWRGSASRDWRQPACLRVATVGGGGDGGVAGGGAARVADELVKGGDGEGGRGLREKGVGWGGLVGEWGMGLGLGFGRLGFVLGGDAGSF</sequence>
<proteinExistence type="predicted"/>
<evidence type="ECO:0000313" key="2">
    <source>
        <dbReference type="Proteomes" id="UP001497516"/>
    </source>
</evidence>
<protein>
    <submittedName>
        <fullName evidence="1">Uncharacterized protein</fullName>
    </submittedName>
</protein>
<gene>
    <name evidence="1" type="ORF">LTRI10_LOCUS30397</name>
</gene>
<organism evidence="1 2">
    <name type="scientific">Linum trigynum</name>
    <dbReference type="NCBI Taxonomy" id="586398"/>
    <lineage>
        <taxon>Eukaryota</taxon>
        <taxon>Viridiplantae</taxon>
        <taxon>Streptophyta</taxon>
        <taxon>Embryophyta</taxon>
        <taxon>Tracheophyta</taxon>
        <taxon>Spermatophyta</taxon>
        <taxon>Magnoliopsida</taxon>
        <taxon>eudicotyledons</taxon>
        <taxon>Gunneridae</taxon>
        <taxon>Pentapetalae</taxon>
        <taxon>rosids</taxon>
        <taxon>fabids</taxon>
        <taxon>Malpighiales</taxon>
        <taxon>Linaceae</taxon>
        <taxon>Linum</taxon>
    </lineage>
</organism>